<comment type="caution">
    <text evidence="1">The sequence shown here is derived from an EMBL/GenBank/DDBJ whole genome shotgun (WGS) entry which is preliminary data.</text>
</comment>
<evidence type="ECO:0000313" key="2">
    <source>
        <dbReference type="Proteomes" id="UP000034265"/>
    </source>
</evidence>
<accession>A0A0G1TQ45</accession>
<dbReference type="EMBL" id="LCOT01000011">
    <property type="protein sequence ID" value="KKU83894.1"/>
    <property type="molecule type" value="Genomic_DNA"/>
</dbReference>
<evidence type="ECO:0000313" key="1">
    <source>
        <dbReference type="EMBL" id="KKU83894.1"/>
    </source>
</evidence>
<reference evidence="1 2" key="1">
    <citation type="journal article" date="2015" name="Nature">
        <title>rRNA introns, odd ribosomes, and small enigmatic genomes across a large radiation of phyla.</title>
        <authorList>
            <person name="Brown C.T."/>
            <person name="Hug L.A."/>
            <person name="Thomas B.C."/>
            <person name="Sharon I."/>
            <person name="Castelle C.J."/>
            <person name="Singh A."/>
            <person name="Wilkins M.J."/>
            <person name="Williams K.H."/>
            <person name="Banfield J.F."/>
        </authorList>
    </citation>
    <scope>NUCLEOTIDE SEQUENCE [LARGE SCALE GENOMIC DNA]</scope>
</reference>
<gene>
    <name evidence="1" type="ORF">UY11_C0011G0002</name>
</gene>
<dbReference type="AlphaFoldDB" id="A0A0G1TQ45"/>
<dbReference type="Proteomes" id="UP000034265">
    <property type="component" value="Unassembled WGS sequence"/>
</dbReference>
<protein>
    <submittedName>
        <fullName evidence="1">Uncharacterized protein</fullName>
    </submittedName>
</protein>
<organism evidence="1 2">
    <name type="scientific">Candidatus Amesbacteria bacterium GW2011_GWC2_47_8</name>
    <dbReference type="NCBI Taxonomy" id="1618367"/>
    <lineage>
        <taxon>Bacteria</taxon>
        <taxon>Candidatus Amesiibacteriota</taxon>
    </lineage>
</organism>
<proteinExistence type="predicted"/>
<sequence length="76" mass="8666">MAVLDRTRKVSEYNQGGHLRFIKSSLNFCVFFFYEPTVSEARRVGTFGKLSVKAPRRFVPSEVEGSKARPKAELIK</sequence>
<name>A0A0G1TQ45_9BACT</name>